<dbReference type="AlphaFoldDB" id="A0A162MVB8"/>
<keyword evidence="2" id="KW-0413">Isomerase</keyword>
<dbReference type="InterPro" id="IPR035484">
    <property type="entry name" value="SIS_PGI/PMI_1"/>
</dbReference>
<dbReference type="GO" id="GO:0004476">
    <property type="term" value="F:mannose-6-phosphate isomerase activity"/>
    <property type="evidence" value="ECO:0007669"/>
    <property type="project" value="InterPro"/>
</dbReference>
<evidence type="ECO:0000313" key="4">
    <source>
        <dbReference type="EMBL" id="KYO67811.1"/>
    </source>
</evidence>
<dbReference type="InterPro" id="IPR046348">
    <property type="entry name" value="SIS_dom_sf"/>
</dbReference>
<dbReference type="GO" id="GO:0005975">
    <property type="term" value="P:carbohydrate metabolic process"/>
    <property type="evidence" value="ECO:0007669"/>
    <property type="project" value="InterPro"/>
</dbReference>
<dbReference type="Pfam" id="PF01380">
    <property type="entry name" value="SIS"/>
    <property type="match status" value="1"/>
</dbReference>
<comment type="similarity">
    <text evidence="1">Belongs to the PGI/PMI family.</text>
</comment>
<dbReference type="PROSITE" id="PS51464">
    <property type="entry name" value="SIS"/>
    <property type="match status" value="1"/>
</dbReference>
<dbReference type="GO" id="GO:0004347">
    <property type="term" value="F:glucose-6-phosphate isomerase activity"/>
    <property type="evidence" value="ECO:0007669"/>
    <property type="project" value="InterPro"/>
</dbReference>
<dbReference type="Gene3D" id="3.40.50.10490">
    <property type="entry name" value="Glucose-6-phosphate isomerase like protein, domain 1"/>
    <property type="match status" value="2"/>
</dbReference>
<dbReference type="Pfam" id="PF10432">
    <property type="entry name" value="bact-PGI_C"/>
    <property type="match status" value="1"/>
</dbReference>
<dbReference type="Proteomes" id="UP000075737">
    <property type="component" value="Unassembled WGS sequence"/>
</dbReference>
<dbReference type="NCBIfam" id="TIGR02128">
    <property type="entry name" value="G6PI_arch"/>
    <property type="match status" value="1"/>
</dbReference>
<keyword evidence="5" id="KW-1185">Reference proteome</keyword>
<reference evidence="4 5" key="1">
    <citation type="submission" date="2015-12" db="EMBL/GenBank/DDBJ databases">
        <title>Draft genome of Thermovenabulum gondwanense isolated from a red thermophilic microbial mat colonisisng an outflow channel of a bore well.</title>
        <authorList>
            <person name="Patel B.K."/>
        </authorList>
    </citation>
    <scope>NUCLEOTIDE SEQUENCE [LARGE SCALE GENOMIC DNA]</scope>
    <source>
        <strain evidence="4 5">R270</strain>
    </source>
</reference>
<protein>
    <recommendedName>
        <fullName evidence="3">SIS domain-containing protein</fullName>
    </recommendedName>
</protein>
<evidence type="ECO:0000256" key="1">
    <source>
        <dbReference type="ARBA" id="ARBA00010523"/>
    </source>
</evidence>
<dbReference type="InterPro" id="IPR019490">
    <property type="entry name" value="Glu6P/Mann6P_isomerase_C"/>
</dbReference>
<evidence type="ECO:0000256" key="2">
    <source>
        <dbReference type="ARBA" id="ARBA00023235"/>
    </source>
</evidence>
<feature type="domain" description="SIS" evidence="3">
    <location>
        <begin position="33"/>
        <end position="180"/>
    </location>
</feature>
<dbReference type="PATRIC" id="fig|520767.4.peg.461"/>
<evidence type="ECO:0000259" key="3">
    <source>
        <dbReference type="PROSITE" id="PS51464"/>
    </source>
</evidence>
<dbReference type="GO" id="GO:1901135">
    <property type="term" value="P:carbohydrate derivative metabolic process"/>
    <property type="evidence" value="ECO:0007669"/>
    <property type="project" value="InterPro"/>
</dbReference>
<dbReference type="GO" id="GO:0097367">
    <property type="term" value="F:carbohydrate derivative binding"/>
    <property type="evidence" value="ECO:0007669"/>
    <property type="project" value="InterPro"/>
</dbReference>
<name>A0A162MVB8_9FIRM</name>
<dbReference type="CDD" id="cd05637">
    <property type="entry name" value="SIS_PGI_PMI_2"/>
    <property type="match status" value="1"/>
</dbReference>
<dbReference type="CDD" id="cd05017">
    <property type="entry name" value="SIS_PGI_PMI_1"/>
    <property type="match status" value="1"/>
</dbReference>
<comment type="caution">
    <text evidence="4">The sequence shown here is derived from an EMBL/GenBank/DDBJ whole genome shotgun (WGS) entry which is preliminary data.</text>
</comment>
<sequence length="350" mass="39688">MQDYELLADKYDIYKMYSLIYGLPEQIEEAFDISYKFLNGISMKNIKHVVIAGMGGSAIGGELAKSILEFELKVPVLVNRGYKLPGFVNNESLVIASSYSGNTEETLSCYEDAKNRQASMIAITTGGKLKEKALKDKVPVLIIPSGLPPRAAIGYSFVPIYLILAKINSFLDVVERIQSLQKFLKKLREDFAKEVPGGQNKAKMLAGRIYGKIPLIYGSQGITEAVAMRWKGQLNENSKHPAFYNVFPELNHNEIMGYEAEGNLLKNFVAVILRMPEEHERIDKRIKITRDLIQDKITCIEEIWPRGENTLERIFYHIMLGDFVSYYLALLNEKDPSEINFINTLKQRMG</sequence>
<dbReference type="EMBL" id="LOHZ01000020">
    <property type="protein sequence ID" value="KYO67811.1"/>
    <property type="molecule type" value="Genomic_DNA"/>
</dbReference>
<organism evidence="4 5">
    <name type="scientific">Thermovenabulum gondwanense</name>
    <dbReference type="NCBI Taxonomy" id="520767"/>
    <lineage>
        <taxon>Bacteria</taxon>
        <taxon>Bacillati</taxon>
        <taxon>Bacillota</taxon>
        <taxon>Clostridia</taxon>
        <taxon>Thermosediminibacterales</taxon>
        <taxon>Thermosediminibacteraceae</taxon>
        <taxon>Thermovenabulum</taxon>
    </lineage>
</organism>
<accession>A0A162MVB8</accession>
<dbReference type="NCBIfam" id="NF006423">
    <property type="entry name" value="PRK08674.1-2"/>
    <property type="match status" value="1"/>
</dbReference>
<dbReference type="SUPFAM" id="SSF53697">
    <property type="entry name" value="SIS domain"/>
    <property type="match status" value="1"/>
</dbReference>
<gene>
    <name evidence="4" type="ORF">ATZ99_04510</name>
</gene>
<dbReference type="InterPro" id="IPR001347">
    <property type="entry name" value="SIS_dom"/>
</dbReference>
<dbReference type="RefSeq" id="WP_068747624.1">
    <property type="nucleotide sequence ID" value="NZ_LOHZ01000020.1"/>
</dbReference>
<evidence type="ECO:0000313" key="5">
    <source>
        <dbReference type="Proteomes" id="UP000075737"/>
    </source>
</evidence>
<dbReference type="NCBIfam" id="NF006426">
    <property type="entry name" value="PRK08674.1-6"/>
    <property type="match status" value="1"/>
</dbReference>
<proteinExistence type="inferred from homology"/>
<dbReference type="STRING" id="520767.ATZ99_04510"/>
<dbReference type="OrthoDB" id="9771734at2"/>